<organism evidence="2 3">
    <name type="scientific">Paenibacillus timonensis</name>
    <dbReference type="NCBI Taxonomy" id="225915"/>
    <lineage>
        <taxon>Bacteria</taxon>
        <taxon>Bacillati</taxon>
        <taxon>Bacillota</taxon>
        <taxon>Bacilli</taxon>
        <taxon>Bacillales</taxon>
        <taxon>Paenibacillaceae</taxon>
        <taxon>Paenibacillus</taxon>
    </lineage>
</organism>
<name>A0ABW3SDW9_9BACL</name>
<keyword evidence="3" id="KW-1185">Reference proteome</keyword>
<proteinExistence type="predicted"/>
<evidence type="ECO:0000313" key="2">
    <source>
        <dbReference type="EMBL" id="MFD1182700.1"/>
    </source>
</evidence>
<keyword evidence="1" id="KW-0732">Signal</keyword>
<reference evidence="3" key="1">
    <citation type="journal article" date="2019" name="Int. J. Syst. Evol. Microbiol.">
        <title>The Global Catalogue of Microorganisms (GCM) 10K type strain sequencing project: providing services to taxonomists for standard genome sequencing and annotation.</title>
        <authorList>
            <consortium name="The Broad Institute Genomics Platform"/>
            <consortium name="The Broad Institute Genome Sequencing Center for Infectious Disease"/>
            <person name="Wu L."/>
            <person name="Ma J."/>
        </authorList>
    </citation>
    <scope>NUCLEOTIDE SEQUENCE [LARGE SCALE GENOMIC DNA]</scope>
    <source>
        <strain evidence="3">CCUG 48216</strain>
    </source>
</reference>
<evidence type="ECO:0000313" key="3">
    <source>
        <dbReference type="Proteomes" id="UP001597211"/>
    </source>
</evidence>
<evidence type="ECO:0000256" key="1">
    <source>
        <dbReference type="SAM" id="SignalP"/>
    </source>
</evidence>
<feature type="chain" id="PRO_5045772285" evidence="1">
    <location>
        <begin position="20"/>
        <end position="270"/>
    </location>
</feature>
<sequence>MKKVYVLILAISLFFCSFAGLTSANSQTDLELTAEQYQEIHTKVVENNYVSLTNDGQIVISATAESIDIDPYLFNEYLANINTINHAIRSGGVKFDSNYNLQIAPVDEIAQIVYERDQQKKKELNNSIVPFSDPGAPPVLQAYTIARNNYLEMEQIWNSLALGIGGNASAATTYVLGFWVGKVKPGGAWDYKAVSGYTPYNKEWQARVRNGTEIRTSEWFGNYNYGFTGKFLFSLSILYTGGDVVSQITGGAPDDFSDKAAIAQGYNENY</sequence>
<feature type="signal peptide" evidence="1">
    <location>
        <begin position="1"/>
        <end position="19"/>
    </location>
</feature>
<dbReference type="Proteomes" id="UP001597211">
    <property type="component" value="Unassembled WGS sequence"/>
</dbReference>
<accession>A0ABW3SDW9</accession>
<protein>
    <submittedName>
        <fullName evidence="2">Polymorphic toxin type 44 domain-containing protein</fullName>
    </submittedName>
</protein>
<gene>
    <name evidence="2" type="ORF">ACFQ2Z_15180</name>
</gene>
<dbReference type="RefSeq" id="WP_240269973.1">
    <property type="nucleotide sequence ID" value="NZ_JAKSXN010000035.1"/>
</dbReference>
<comment type="caution">
    <text evidence="2">The sequence shown here is derived from an EMBL/GenBank/DDBJ whole genome shotgun (WGS) entry which is preliminary data.</text>
</comment>
<dbReference type="EMBL" id="JBHTKZ010000030">
    <property type="protein sequence ID" value="MFD1182700.1"/>
    <property type="molecule type" value="Genomic_DNA"/>
</dbReference>